<evidence type="ECO:0000256" key="1">
    <source>
        <dbReference type="ARBA" id="ARBA00022679"/>
    </source>
</evidence>
<dbReference type="InterPro" id="IPR000182">
    <property type="entry name" value="GNAT_dom"/>
</dbReference>
<dbReference type="CDD" id="cd04301">
    <property type="entry name" value="NAT_SF"/>
    <property type="match status" value="1"/>
</dbReference>
<proteinExistence type="predicted"/>
<keyword evidence="4" id="KW-1185">Reference proteome</keyword>
<dbReference type="InterPro" id="IPR016181">
    <property type="entry name" value="Acyl_CoA_acyltransferase"/>
</dbReference>
<keyword evidence="1 3" id="KW-0808">Transferase</keyword>
<evidence type="ECO:0000259" key="2">
    <source>
        <dbReference type="PROSITE" id="PS51186"/>
    </source>
</evidence>
<dbReference type="EMBL" id="FMHU01000001">
    <property type="protein sequence ID" value="SCL19080.1"/>
    <property type="molecule type" value="Genomic_DNA"/>
</dbReference>
<gene>
    <name evidence="3" type="ORF">GA0074694_2565</name>
</gene>
<dbReference type="STRING" id="47866.GA0074694_2565"/>
<dbReference type="PANTHER" id="PTHR13947:SF37">
    <property type="entry name" value="LD18367P"/>
    <property type="match status" value="1"/>
</dbReference>
<dbReference type="PANTHER" id="PTHR13947">
    <property type="entry name" value="GNAT FAMILY N-ACETYLTRANSFERASE"/>
    <property type="match status" value="1"/>
</dbReference>
<evidence type="ECO:0000313" key="4">
    <source>
        <dbReference type="Proteomes" id="UP000198906"/>
    </source>
</evidence>
<protein>
    <submittedName>
        <fullName evidence="3">Acetyltransferase (GNAT) family protein</fullName>
    </submittedName>
</protein>
<organism evidence="3 4">
    <name type="scientific">Micromonospora inyonensis</name>
    <dbReference type="NCBI Taxonomy" id="47866"/>
    <lineage>
        <taxon>Bacteria</taxon>
        <taxon>Bacillati</taxon>
        <taxon>Actinomycetota</taxon>
        <taxon>Actinomycetes</taxon>
        <taxon>Micromonosporales</taxon>
        <taxon>Micromonosporaceae</taxon>
        <taxon>Micromonospora</taxon>
    </lineage>
</organism>
<name>A0A1C6RPJ5_9ACTN</name>
<dbReference type="Proteomes" id="UP000198906">
    <property type="component" value="Unassembled WGS sequence"/>
</dbReference>
<feature type="domain" description="N-acetyltransferase" evidence="2">
    <location>
        <begin position="56"/>
        <end position="199"/>
    </location>
</feature>
<dbReference type="PROSITE" id="PS51186">
    <property type="entry name" value="GNAT"/>
    <property type="match status" value="1"/>
</dbReference>
<accession>A0A1C6RPJ5</accession>
<dbReference type="InterPro" id="IPR050769">
    <property type="entry name" value="NAT_camello-type"/>
</dbReference>
<dbReference type="SUPFAM" id="SSF55729">
    <property type="entry name" value="Acyl-CoA N-acyltransferases (Nat)"/>
    <property type="match status" value="1"/>
</dbReference>
<sequence length="211" mass="22053">MTPAGKTTAPTSRSLPPSLLMQIREMEPGTDEAVARALLRVQRAAYAVEAALIGDDRIPTLRETLDQLRAAPLRWLAAVADDAATEDEATDHVATGHTAADDAGAGGSGGGRLVGAVAWTEDATTVDIDRLVVDPAAHRRGVGRMLVGEVLTRAGGRTVVVATGRANRPARALYESSGFVVLGDAEPVPGLWITRYTRPGPEERAAATRSA</sequence>
<dbReference type="AlphaFoldDB" id="A0A1C6RPJ5"/>
<dbReference type="Pfam" id="PF00583">
    <property type="entry name" value="Acetyltransf_1"/>
    <property type="match status" value="1"/>
</dbReference>
<dbReference type="GO" id="GO:0008080">
    <property type="term" value="F:N-acetyltransferase activity"/>
    <property type="evidence" value="ECO:0007669"/>
    <property type="project" value="InterPro"/>
</dbReference>
<dbReference type="Gene3D" id="3.40.630.30">
    <property type="match status" value="1"/>
</dbReference>
<reference evidence="4" key="1">
    <citation type="submission" date="2016-06" db="EMBL/GenBank/DDBJ databases">
        <authorList>
            <person name="Varghese N."/>
        </authorList>
    </citation>
    <scope>NUCLEOTIDE SEQUENCE [LARGE SCALE GENOMIC DNA]</scope>
    <source>
        <strain evidence="4">DSM 46123</strain>
    </source>
</reference>
<evidence type="ECO:0000313" key="3">
    <source>
        <dbReference type="EMBL" id="SCL19080.1"/>
    </source>
</evidence>